<dbReference type="InterPro" id="IPR002575">
    <property type="entry name" value="Aminoglycoside_PTrfase"/>
</dbReference>
<accession>W0RF23</accession>
<dbReference type="HOGENOM" id="CLU_074080_0_0_0"/>
<dbReference type="AlphaFoldDB" id="W0RF23"/>
<dbReference type="EMBL" id="CP007128">
    <property type="protein sequence ID" value="AHG88935.1"/>
    <property type="molecule type" value="Genomic_DNA"/>
</dbReference>
<evidence type="ECO:0000259" key="1">
    <source>
        <dbReference type="Pfam" id="PF01636"/>
    </source>
</evidence>
<dbReference type="GO" id="GO:0016740">
    <property type="term" value="F:transferase activity"/>
    <property type="evidence" value="ECO:0007669"/>
    <property type="project" value="UniProtKB-KW"/>
</dbReference>
<reference evidence="2 3" key="1">
    <citation type="journal article" date="2014" name="Genome Announc.">
        <title>Genome Sequence and Methylome of Soil Bacterium Gemmatirosa kalamazoonensis KBS708T, a Member of the Rarely Cultivated Gemmatimonadetes Phylum.</title>
        <authorList>
            <person name="Debruyn J.M."/>
            <person name="Radosevich M."/>
            <person name="Wommack K.E."/>
            <person name="Polson S.W."/>
            <person name="Hauser L.J."/>
            <person name="Fawaz M.N."/>
            <person name="Korlach J."/>
            <person name="Tsai Y.C."/>
        </authorList>
    </citation>
    <scope>NUCLEOTIDE SEQUENCE [LARGE SCALE GENOMIC DNA]</scope>
    <source>
        <strain evidence="2 3">KBS708</strain>
    </source>
</reference>
<organism evidence="2 3">
    <name type="scientific">Gemmatirosa kalamazoonensis</name>
    <dbReference type="NCBI Taxonomy" id="861299"/>
    <lineage>
        <taxon>Bacteria</taxon>
        <taxon>Pseudomonadati</taxon>
        <taxon>Gemmatimonadota</taxon>
        <taxon>Gemmatimonadia</taxon>
        <taxon>Gemmatimonadales</taxon>
        <taxon>Gemmatimonadaceae</taxon>
        <taxon>Gemmatirosa</taxon>
    </lineage>
</organism>
<sequence>MTPDEIARLVSRAVPGRRVVAVEPLTGGLSNVTLRVRLDPPLDVVLRRYARDPAACAKEIALLSRVRDTVPVPEVLDAAPDGADGVGPFAVLRWVDGITFRALKHTGDRAALATASASVGAVLGAIGRHAFPRGGWLDAGPDGLVVGAPLLHGPDAMPRFVDACLDSPHLVRRVDGALRDGVHALMWAWRDRLTTLGTERRLAHGDFRTLNVVVAESRGGWRVAAVLDWEFAVAGTPLMDIANFLRYERDDAATAEPHFSRAYVAHGGELPDDWRALSRVVDLVALCEMLARERTPDDIGAELAGLVARTVARLGSRHAQPR</sequence>
<keyword evidence="3" id="KW-1185">Reference proteome</keyword>
<name>W0RF23_9BACT</name>
<dbReference type="SUPFAM" id="SSF56112">
    <property type="entry name" value="Protein kinase-like (PK-like)"/>
    <property type="match status" value="1"/>
</dbReference>
<evidence type="ECO:0000313" key="2">
    <source>
        <dbReference type="EMBL" id="AHG88935.1"/>
    </source>
</evidence>
<feature type="domain" description="Aminoglycoside phosphotransferase" evidence="1">
    <location>
        <begin position="22"/>
        <end position="275"/>
    </location>
</feature>
<dbReference type="Gene3D" id="3.90.1200.10">
    <property type="match status" value="1"/>
</dbReference>
<dbReference type="Pfam" id="PF01636">
    <property type="entry name" value="APH"/>
    <property type="match status" value="1"/>
</dbReference>
<dbReference type="Proteomes" id="UP000019151">
    <property type="component" value="Chromosome"/>
</dbReference>
<keyword evidence="2" id="KW-0808">Transferase</keyword>
<dbReference type="InterPro" id="IPR051678">
    <property type="entry name" value="AGP_Transferase"/>
</dbReference>
<dbReference type="InParanoid" id="W0RF23"/>
<dbReference type="PANTHER" id="PTHR21310">
    <property type="entry name" value="AMINOGLYCOSIDE PHOSPHOTRANSFERASE-RELATED-RELATED"/>
    <property type="match status" value="1"/>
</dbReference>
<dbReference type="OrthoDB" id="9800774at2"/>
<protein>
    <submittedName>
        <fullName evidence="2">Aminoglycoside phosphotransferase</fullName>
    </submittedName>
</protein>
<evidence type="ECO:0000313" key="3">
    <source>
        <dbReference type="Proteomes" id="UP000019151"/>
    </source>
</evidence>
<gene>
    <name evidence="2" type="ORF">J421_1398</name>
</gene>
<dbReference type="KEGG" id="gba:J421_1398"/>
<proteinExistence type="predicted"/>
<dbReference type="RefSeq" id="WP_025410457.1">
    <property type="nucleotide sequence ID" value="NZ_CP007128.1"/>
</dbReference>
<dbReference type="InterPro" id="IPR011009">
    <property type="entry name" value="Kinase-like_dom_sf"/>
</dbReference>
<dbReference type="STRING" id="861299.J421_1398"/>
<dbReference type="eggNOG" id="COG3173">
    <property type="taxonomic scope" value="Bacteria"/>
</dbReference>